<dbReference type="GO" id="GO:0050577">
    <property type="term" value="F:GDP-L-fucose synthase activity"/>
    <property type="evidence" value="ECO:0007669"/>
    <property type="project" value="TreeGrafter"/>
</dbReference>
<proteinExistence type="predicted"/>
<dbReference type="PANTHER" id="PTHR43238:SF1">
    <property type="entry name" value="GDP-L-FUCOSE SYNTHASE"/>
    <property type="match status" value="1"/>
</dbReference>
<gene>
    <name evidence="2" type="ORF">METZ01_LOCUS401430</name>
</gene>
<dbReference type="InterPro" id="IPR036291">
    <property type="entry name" value="NAD(P)-bd_dom_sf"/>
</dbReference>
<dbReference type="EMBL" id="UINC01153710">
    <property type="protein sequence ID" value="SVD48576.1"/>
    <property type="molecule type" value="Genomic_DNA"/>
</dbReference>
<evidence type="ECO:0000313" key="2">
    <source>
        <dbReference type="EMBL" id="SVD48576.1"/>
    </source>
</evidence>
<feature type="non-terminal residue" evidence="2">
    <location>
        <position position="103"/>
    </location>
</feature>
<accession>A0A382VPR3</accession>
<dbReference type="AlphaFoldDB" id="A0A382VPR3"/>
<dbReference type="Pfam" id="PF01370">
    <property type="entry name" value="Epimerase"/>
    <property type="match status" value="1"/>
</dbReference>
<evidence type="ECO:0000259" key="1">
    <source>
        <dbReference type="Pfam" id="PF01370"/>
    </source>
</evidence>
<reference evidence="2" key="1">
    <citation type="submission" date="2018-05" db="EMBL/GenBank/DDBJ databases">
        <authorList>
            <person name="Lanie J.A."/>
            <person name="Ng W.-L."/>
            <person name="Kazmierczak K.M."/>
            <person name="Andrzejewski T.M."/>
            <person name="Davidsen T.M."/>
            <person name="Wayne K.J."/>
            <person name="Tettelin H."/>
            <person name="Glass J.I."/>
            <person name="Rusch D."/>
            <person name="Podicherti R."/>
            <person name="Tsui H.-C.T."/>
            <person name="Winkler M.E."/>
        </authorList>
    </citation>
    <scope>NUCLEOTIDE SEQUENCE</scope>
</reference>
<dbReference type="SUPFAM" id="SSF51735">
    <property type="entry name" value="NAD(P)-binding Rossmann-fold domains"/>
    <property type="match status" value="1"/>
</dbReference>
<dbReference type="PANTHER" id="PTHR43238">
    <property type="entry name" value="GDP-L-FUCOSE SYNTHASE"/>
    <property type="match status" value="1"/>
</dbReference>
<dbReference type="InterPro" id="IPR001509">
    <property type="entry name" value="Epimerase_deHydtase"/>
</dbReference>
<name>A0A382VPR3_9ZZZZ</name>
<feature type="domain" description="NAD-dependent epimerase/dehydratase" evidence="1">
    <location>
        <begin position="1"/>
        <end position="102"/>
    </location>
</feature>
<sequence>MVGSAIVRKLESEGFNNPILRTRKELDLLDQTAVKQFYIADKPEYIFVAAARVGGIHANNTYRAQFIYENLQIQNNIIHYAHEFGVRKLLFLGSSCIYPRNAP</sequence>
<protein>
    <recommendedName>
        <fullName evidence="1">NAD-dependent epimerase/dehydratase domain-containing protein</fullName>
    </recommendedName>
</protein>
<dbReference type="Gene3D" id="3.40.50.720">
    <property type="entry name" value="NAD(P)-binding Rossmann-like Domain"/>
    <property type="match status" value="1"/>
</dbReference>
<organism evidence="2">
    <name type="scientific">marine metagenome</name>
    <dbReference type="NCBI Taxonomy" id="408172"/>
    <lineage>
        <taxon>unclassified sequences</taxon>
        <taxon>metagenomes</taxon>
        <taxon>ecological metagenomes</taxon>
    </lineage>
</organism>